<name>A0A822ZND1_NELNU</name>
<gene>
    <name evidence="2" type="ORF">HUJ06_002676</name>
</gene>
<feature type="signal peptide" evidence="1">
    <location>
        <begin position="1"/>
        <end position="20"/>
    </location>
</feature>
<keyword evidence="1" id="KW-0732">Signal</keyword>
<sequence>MLLQHIILLDVALVHPKVLGISILKPTLLPRTSRHNLIHSHNDVSVYPCCSDAGALQAAYDGKISTSKLYRCILLYKNSWEGVW</sequence>
<keyword evidence="3" id="KW-1185">Reference proteome</keyword>
<protein>
    <submittedName>
        <fullName evidence="2">Uncharacterized protein</fullName>
    </submittedName>
</protein>
<evidence type="ECO:0000313" key="3">
    <source>
        <dbReference type="Proteomes" id="UP000607653"/>
    </source>
</evidence>
<evidence type="ECO:0000256" key="1">
    <source>
        <dbReference type="SAM" id="SignalP"/>
    </source>
</evidence>
<reference evidence="2 3" key="1">
    <citation type="journal article" date="2020" name="Mol. Biol. Evol.">
        <title>Distinct Expression and Methylation Patterns for Genes with Different Fates following a Single Whole-Genome Duplication in Flowering Plants.</title>
        <authorList>
            <person name="Shi T."/>
            <person name="Rahmani R.S."/>
            <person name="Gugger P.F."/>
            <person name="Wang M."/>
            <person name="Li H."/>
            <person name="Zhang Y."/>
            <person name="Li Z."/>
            <person name="Wang Q."/>
            <person name="Van de Peer Y."/>
            <person name="Marchal K."/>
            <person name="Chen J."/>
        </authorList>
    </citation>
    <scope>NUCLEOTIDE SEQUENCE [LARGE SCALE GENOMIC DNA]</scope>
    <source>
        <tissue evidence="2">Leaf</tissue>
    </source>
</reference>
<dbReference type="AlphaFoldDB" id="A0A822ZND1"/>
<feature type="chain" id="PRO_5032339884" evidence="1">
    <location>
        <begin position="21"/>
        <end position="84"/>
    </location>
</feature>
<dbReference type="Proteomes" id="UP000607653">
    <property type="component" value="Unassembled WGS sequence"/>
</dbReference>
<accession>A0A822ZND1</accession>
<dbReference type="EMBL" id="DUZY01000007">
    <property type="protein sequence ID" value="DAD44446.1"/>
    <property type="molecule type" value="Genomic_DNA"/>
</dbReference>
<proteinExistence type="predicted"/>
<comment type="caution">
    <text evidence="2">The sequence shown here is derived from an EMBL/GenBank/DDBJ whole genome shotgun (WGS) entry which is preliminary data.</text>
</comment>
<evidence type="ECO:0000313" key="2">
    <source>
        <dbReference type="EMBL" id="DAD44446.1"/>
    </source>
</evidence>
<organism evidence="2 3">
    <name type="scientific">Nelumbo nucifera</name>
    <name type="common">Sacred lotus</name>
    <dbReference type="NCBI Taxonomy" id="4432"/>
    <lineage>
        <taxon>Eukaryota</taxon>
        <taxon>Viridiplantae</taxon>
        <taxon>Streptophyta</taxon>
        <taxon>Embryophyta</taxon>
        <taxon>Tracheophyta</taxon>
        <taxon>Spermatophyta</taxon>
        <taxon>Magnoliopsida</taxon>
        <taxon>Proteales</taxon>
        <taxon>Nelumbonaceae</taxon>
        <taxon>Nelumbo</taxon>
    </lineage>
</organism>